<dbReference type="SUPFAM" id="SSF51735">
    <property type="entry name" value="NAD(P)-binding Rossmann-fold domains"/>
    <property type="match status" value="1"/>
</dbReference>
<dbReference type="InterPro" id="IPR036291">
    <property type="entry name" value="NAD(P)-bd_dom_sf"/>
</dbReference>
<dbReference type="PANTHER" id="PTHR48107">
    <property type="entry name" value="NADPH-DEPENDENT ALDEHYDE REDUCTASE-LIKE PROTEIN, CHLOROPLASTIC-RELATED"/>
    <property type="match status" value="1"/>
</dbReference>
<dbReference type="FunFam" id="3.40.50.720:FF:000084">
    <property type="entry name" value="Short-chain dehydrogenase reductase"/>
    <property type="match status" value="1"/>
</dbReference>
<dbReference type="AlphaFoldDB" id="A0A8B2NQG9"/>
<name>A0A8B2NQG9_9HYPH</name>
<dbReference type="GO" id="GO:0016614">
    <property type="term" value="F:oxidoreductase activity, acting on CH-OH group of donors"/>
    <property type="evidence" value="ECO:0007669"/>
    <property type="project" value="UniProtKB-ARBA"/>
</dbReference>
<dbReference type="EMBL" id="QHHQ01000004">
    <property type="protein sequence ID" value="RAI00248.1"/>
    <property type="molecule type" value="Genomic_DNA"/>
</dbReference>
<dbReference type="Gene3D" id="3.40.50.720">
    <property type="entry name" value="NAD(P)-binding Rossmann-like Domain"/>
    <property type="match status" value="1"/>
</dbReference>
<evidence type="ECO:0000313" key="4">
    <source>
        <dbReference type="EMBL" id="RAI00248.1"/>
    </source>
</evidence>
<reference evidence="4 5" key="1">
    <citation type="submission" date="2018-05" db="EMBL/GenBank/DDBJ databases">
        <title>Acuticoccus sediminis sp. nov., isolated from deep-sea sediment of Indian Ocean.</title>
        <authorList>
            <person name="Liu X."/>
            <person name="Lai Q."/>
            <person name="Du Y."/>
            <person name="Sun F."/>
            <person name="Zhang X."/>
            <person name="Wang S."/>
            <person name="Shao Z."/>
        </authorList>
    </citation>
    <scope>NUCLEOTIDE SEQUENCE [LARGE SCALE GENOMIC DNA]</scope>
    <source>
        <strain evidence="4 5">PTG4-2</strain>
    </source>
</reference>
<dbReference type="PRINTS" id="PR00081">
    <property type="entry name" value="GDHRDH"/>
</dbReference>
<gene>
    <name evidence="4" type="ORF">DLJ53_21335</name>
</gene>
<feature type="domain" description="Ketoreductase" evidence="3">
    <location>
        <begin position="6"/>
        <end position="184"/>
    </location>
</feature>
<dbReference type="Proteomes" id="UP000249590">
    <property type="component" value="Unassembled WGS sequence"/>
</dbReference>
<evidence type="ECO:0000256" key="1">
    <source>
        <dbReference type="ARBA" id="ARBA00006484"/>
    </source>
</evidence>
<dbReference type="InterPro" id="IPR002347">
    <property type="entry name" value="SDR_fam"/>
</dbReference>
<keyword evidence="2" id="KW-0560">Oxidoreductase</keyword>
<evidence type="ECO:0000259" key="3">
    <source>
        <dbReference type="SMART" id="SM00822"/>
    </source>
</evidence>
<evidence type="ECO:0000256" key="2">
    <source>
        <dbReference type="ARBA" id="ARBA00023002"/>
    </source>
</evidence>
<keyword evidence="5" id="KW-1185">Reference proteome</keyword>
<dbReference type="SMART" id="SM00822">
    <property type="entry name" value="PKS_KR"/>
    <property type="match status" value="1"/>
</dbReference>
<dbReference type="RefSeq" id="WP_111348957.1">
    <property type="nucleotide sequence ID" value="NZ_JAIWKD010000007.1"/>
</dbReference>
<evidence type="ECO:0000313" key="5">
    <source>
        <dbReference type="Proteomes" id="UP000249590"/>
    </source>
</evidence>
<dbReference type="CDD" id="cd05362">
    <property type="entry name" value="THN_reductase-like_SDR_c"/>
    <property type="match status" value="1"/>
</dbReference>
<dbReference type="PRINTS" id="PR00080">
    <property type="entry name" value="SDRFAMILY"/>
</dbReference>
<accession>A0A8B2NQG9</accession>
<organism evidence="4 5">
    <name type="scientific">Acuticoccus sediminis</name>
    <dbReference type="NCBI Taxonomy" id="2184697"/>
    <lineage>
        <taxon>Bacteria</taxon>
        <taxon>Pseudomonadati</taxon>
        <taxon>Pseudomonadota</taxon>
        <taxon>Alphaproteobacteria</taxon>
        <taxon>Hyphomicrobiales</taxon>
        <taxon>Amorphaceae</taxon>
        <taxon>Acuticoccus</taxon>
    </lineage>
</organism>
<dbReference type="Pfam" id="PF13561">
    <property type="entry name" value="adh_short_C2"/>
    <property type="match status" value="1"/>
</dbReference>
<dbReference type="PANTHER" id="PTHR48107:SF7">
    <property type="entry name" value="RE15974P"/>
    <property type="match status" value="1"/>
</dbReference>
<protein>
    <submittedName>
        <fullName evidence="4">3-ketoacyl-ACP reductase</fullName>
    </submittedName>
</protein>
<comment type="similarity">
    <text evidence="1">Belongs to the short-chain dehydrogenases/reductases (SDR) family.</text>
</comment>
<comment type="caution">
    <text evidence="4">The sequence shown here is derived from an EMBL/GenBank/DDBJ whole genome shotgun (WGS) entry which is preliminary data.</text>
</comment>
<dbReference type="OrthoDB" id="9792355at2"/>
<sequence length="245" mass="25209">MTETAKVAIVTGGSRGIGAAISKRLGHDGFAVAVNYSGNAEAAGEVVDAITAAGGKAVAIQADVTDPAAVVRLFDETEKAFGPVGVLVNNAGVMRLSPIAETDDAALDRHLAVNVRGPFFALREAARRMGPGGRIVNLSTSVLGKYQPTYGVYAATKGAIEALSKVMANEMRGREITVNVIAPGPTGTDLFLDGKSEELIAAIAKQAPMERIGTPDEIADAVAFLAGPDGRWVNGQVLRVNGGLV</sequence>
<proteinExistence type="inferred from homology"/>
<dbReference type="InterPro" id="IPR057326">
    <property type="entry name" value="KR_dom"/>
</dbReference>